<organism evidence="11 12">
    <name type="scientific">Starmerella bacillaris</name>
    <name type="common">Yeast</name>
    <name type="synonym">Candida zemplinina</name>
    <dbReference type="NCBI Taxonomy" id="1247836"/>
    <lineage>
        <taxon>Eukaryota</taxon>
        <taxon>Fungi</taxon>
        <taxon>Dikarya</taxon>
        <taxon>Ascomycota</taxon>
        <taxon>Saccharomycotina</taxon>
        <taxon>Dipodascomycetes</taxon>
        <taxon>Dipodascales</taxon>
        <taxon>Trichomonascaceae</taxon>
        <taxon>Starmerella</taxon>
    </lineage>
</organism>
<proteinExistence type="inferred from homology"/>
<evidence type="ECO:0000313" key="11">
    <source>
        <dbReference type="EMBL" id="GMM53239.1"/>
    </source>
</evidence>
<evidence type="ECO:0000256" key="1">
    <source>
        <dbReference type="ARBA" id="ARBA00006596"/>
    </source>
</evidence>
<evidence type="ECO:0000256" key="8">
    <source>
        <dbReference type="ARBA" id="ARBA00025099"/>
    </source>
</evidence>
<dbReference type="Pfam" id="PF02906">
    <property type="entry name" value="Fe_hyd_lg_C"/>
    <property type="match status" value="1"/>
</dbReference>
<keyword evidence="7" id="KW-0411">Iron-sulfur</keyword>
<protein>
    <recommendedName>
        <fullName evidence="2">Cytosolic Fe-S cluster assembly factor NAR1</fullName>
    </recommendedName>
    <alternativeName>
        <fullName evidence="3">Cytosolic Fe-S cluster assembly factor nar1</fullName>
    </alternativeName>
    <alternativeName>
        <fullName evidence="9">Nuclear architecture-related protein 1</fullName>
    </alternativeName>
</protein>
<name>A0AAV5RRS4_STABA</name>
<keyword evidence="4" id="KW-0004">4Fe-4S</keyword>
<comment type="function">
    <text evidence="8">Component of the cytosolic Fe/S protein assembly machinery. Required for maturation of extramitochondrial Fe/S proteins. May play a role in the transfer of pre-assembled Fe/S clusters to target apoproteins.</text>
</comment>
<evidence type="ECO:0000256" key="5">
    <source>
        <dbReference type="ARBA" id="ARBA00022723"/>
    </source>
</evidence>
<evidence type="ECO:0000256" key="3">
    <source>
        <dbReference type="ARBA" id="ARBA00017073"/>
    </source>
</evidence>
<dbReference type="EMBL" id="BTGC01000008">
    <property type="protein sequence ID" value="GMM53239.1"/>
    <property type="molecule type" value="Genomic_DNA"/>
</dbReference>
<dbReference type="GO" id="GO:0046872">
    <property type="term" value="F:metal ion binding"/>
    <property type="evidence" value="ECO:0007669"/>
    <property type="project" value="UniProtKB-KW"/>
</dbReference>
<dbReference type="AlphaFoldDB" id="A0AAV5RRS4"/>
<evidence type="ECO:0000259" key="10">
    <source>
        <dbReference type="Pfam" id="PF02906"/>
    </source>
</evidence>
<accession>A0AAV5RRS4</accession>
<keyword evidence="6" id="KW-0408">Iron</keyword>
<dbReference type="GO" id="GO:0051539">
    <property type="term" value="F:4 iron, 4 sulfur cluster binding"/>
    <property type="evidence" value="ECO:0007669"/>
    <property type="project" value="UniProtKB-KW"/>
</dbReference>
<keyword evidence="5" id="KW-0479">Metal-binding</keyword>
<evidence type="ECO:0000256" key="4">
    <source>
        <dbReference type="ARBA" id="ARBA00022485"/>
    </source>
</evidence>
<evidence type="ECO:0000256" key="6">
    <source>
        <dbReference type="ARBA" id="ARBA00023004"/>
    </source>
</evidence>
<keyword evidence="12" id="KW-1185">Reference proteome</keyword>
<dbReference type="InterPro" id="IPR050340">
    <property type="entry name" value="Cytosolic_Fe-S_CAF"/>
</dbReference>
<dbReference type="Gene3D" id="3.40.950.10">
    <property type="entry name" value="Fe-only Hydrogenase (Larger Subunit), Chain L, domain 3"/>
    <property type="match status" value="1"/>
</dbReference>
<evidence type="ECO:0000256" key="2">
    <source>
        <dbReference type="ARBA" id="ARBA00015854"/>
    </source>
</evidence>
<dbReference type="Proteomes" id="UP001362899">
    <property type="component" value="Unassembled WGS sequence"/>
</dbReference>
<evidence type="ECO:0000256" key="7">
    <source>
        <dbReference type="ARBA" id="ARBA00023014"/>
    </source>
</evidence>
<reference evidence="11 12" key="1">
    <citation type="journal article" date="2023" name="Elife">
        <title>Identification of key yeast species and microbe-microbe interactions impacting larval growth of Drosophila in the wild.</title>
        <authorList>
            <person name="Mure A."/>
            <person name="Sugiura Y."/>
            <person name="Maeda R."/>
            <person name="Honda K."/>
            <person name="Sakurai N."/>
            <person name="Takahashi Y."/>
            <person name="Watada M."/>
            <person name="Katoh T."/>
            <person name="Gotoh A."/>
            <person name="Gotoh Y."/>
            <person name="Taniguchi I."/>
            <person name="Nakamura K."/>
            <person name="Hayashi T."/>
            <person name="Katayama T."/>
            <person name="Uemura T."/>
            <person name="Hattori Y."/>
        </authorList>
    </citation>
    <scope>NUCLEOTIDE SEQUENCE [LARGE SCALE GENOMIC DNA]</scope>
    <source>
        <strain evidence="11 12">SB-73</strain>
    </source>
</reference>
<gene>
    <name evidence="11" type="ORF">DASB73_042020</name>
</gene>
<dbReference type="SUPFAM" id="SSF53920">
    <property type="entry name" value="Fe-only hydrogenase"/>
    <property type="match status" value="1"/>
</dbReference>
<sequence length="519" mass="57406">MSTILSADDLNDFITPGLACIKPVEVLNPVSGPNNGSAEITIGSDGAPLEEGQALPQAQISLQDCLACSGCITSAEAVLVELQSPKELLKQLELAKEASKKSNNADVMNPPVQAADRVDKLKRHHSPHGMEFVLSVCPQTRASLAQGFNLSIPEVDQKLESFFVETLGFRCVVGTEIGRSLSLEESWRETNSKQGQLTLSSICPGWTLYAEKTHKEIIQYLSTVRSPQQITGHLLKHLLSEELSICPKTIYHVSLMPCFDKKLESARPEFMYDDAREVDLVITAKEFIDMLQSQFDTNFTSIGNKNQVSNDRISRLPKLWPSAQDMLSNDGSGSGGYLAYILAKYLKDSTNSLEVVTGKNNDFIEYHIRNANMETIFKGAQVNGFRNIQNIVRKLKLKSGNSKSTTAARRAQVRSVRSKQAQNFDVSDHQYVEVMACPGGCLNGGGQINPPADVPLKQWISDLEKKYQQIPNLDVNSDLYDKYLGLMKGMSTEKLLRTQYKYIEVDDSSVSAISVGTQW</sequence>
<dbReference type="InterPro" id="IPR004108">
    <property type="entry name" value="Fe_hydrogenase_lsu_C"/>
</dbReference>
<dbReference type="Gene3D" id="3.40.50.1780">
    <property type="match status" value="1"/>
</dbReference>
<feature type="domain" description="Iron hydrogenase large subunit C-terminal" evidence="10">
    <location>
        <begin position="132"/>
        <end position="445"/>
    </location>
</feature>
<dbReference type="InterPro" id="IPR009016">
    <property type="entry name" value="Fe_hydrogenase"/>
</dbReference>
<dbReference type="FunFam" id="3.30.70.20:FF:000042">
    <property type="entry name" value="Cytosolic Fe-S cluster assembly factor NAR1"/>
    <property type="match status" value="1"/>
</dbReference>
<comment type="caution">
    <text evidence="11">The sequence shown here is derived from an EMBL/GenBank/DDBJ whole genome shotgun (WGS) entry which is preliminary data.</text>
</comment>
<evidence type="ECO:0000256" key="9">
    <source>
        <dbReference type="ARBA" id="ARBA00031269"/>
    </source>
</evidence>
<comment type="similarity">
    <text evidence="1">Belongs to the NARF family.</text>
</comment>
<evidence type="ECO:0000313" key="12">
    <source>
        <dbReference type="Proteomes" id="UP001362899"/>
    </source>
</evidence>
<dbReference type="PANTHER" id="PTHR11615">
    <property type="entry name" value="NITRATE, FORMATE, IRON DEHYDROGENASE"/>
    <property type="match status" value="1"/>
</dbReference>